<reference evidence="12 13" key="1">
    <citation type="journal article" date="2018" name="BMC Genomics">
        <title>The genome of Naegleria lovaniensis, the basis for a comparative approach to unravel pathogenicity factors of the human pathogenic amoeba N. fowleri.</title>
        <authorList>
            <person name="Liechti N."/>
            <person name="Schurch N."/>
            <person name="Bruggmann R."/>
            <person name="Wittwer M."/>
        </authorList>
    </citation>
    <scope>NUCLEOTIDE SEQUENCE [LARGE SCALE GENOMIC DNA]</scope>
    <source>
        <strain evidence="12 13">ATCC 30569</strain>
    </source>
</reference>
<dbReference type="EC" id="2.7.7.48" evidence="8"/>
<protein>
    <recommendedName>
        <fullName evidence="8">RNA-dependent RNA polymerase</fullName>
        <ecNumber evidence="8">2.7.7.48</ecNumber>
    </recommendedName>
</protein>
<dbReference type="Pfam" id="PF26253">
    <property type="entry name" value="RdRP_head"/>
    <property type="match status" value="1"/>
</dbReference>
<dbReference type="PANTHER" id="PTHR23079:SF55">
    <property type="entry name" value="RNA-DIRECTED RNA POLYMERASE"/>
    <property type="match status" value="1"/>
</dbReference>
<keyword evidence="4 8" id="KW-0548">Nucleotidyltransferase</keyword>
<dbReference type="Proteomes" id="UP000816034">
    <property type="component" value="Unassembled WGS sequence"/>
</dbReference>
<accession>A0AA88GGQ4</accession>
<evidence type="ECO:0000313" key="12">
    <source>
        <dbReference type="EMBL" id="KAG2379104.1"/>
    </source>
</evidence>
<keyword evidence="3 8" id="KW-0808">Transferase</keyword>
<dbReference type="EMBL" id="PYSW02000030">
    <property type="protein sequence ID" value="KAG2379104.1"/>
    <property type="molecule type" value="Genomic_DNA"/>
</dbReference>
<feature type="region of interest" description="Disordered" evidence="9">
    <location>
        <begin position="1"/>
        <end position="32"/>
    </location>
</feature>
<comment type="catalytic activity">
    <reaction evidence="7 8">
        <text>RNA(n) + a ribonucleoside 5'-triphosphate = RNA(n+1) + diphosphate</text>
        <dbReference type="Rhea" id="RHEA:21248"/>
        <dbReference type="Rhea" id="RHEA-COMP:14527"/>
        <dbReference type="Rhea" id="RHEA-COMP:17342"/>
        <dbReference type="ChEBI" id="CHEBI:33019"/>
        <dbReference type="ChEBI" id="CHEBI:61557"/>
        <dbReference type="ChEBI" id="CHEBI:140395"/>
        <dbReference type="EC" id="2.7.7.48"/>
    </reaction>
</comment>
<feature type="domain" description="RDRP core" evidence="10">
    <location>
        <begin position="271"/>
        <end position="817"/>
    </location>
</feature>
<dbReference type="Pfam" id="PF05183">
    <property type="entry name" value="RdRP"/>
    <property type="match status" value="1"/>
</dbReference>
<gene>
    <name evidence="12" type="ORF">C9374_007742</name>
</gene>
<dbReference type="GO" id="GO:0031380">
    <property type="term" value="C:nuclear RNA-directed RNA polymerase complex"/>
    <property type="evidence" value="ECO:0007669"/>
    <property type="project" value="TreeGrafter"/>
</dbReference>
<dbReference type="InterPro" id="IPR057596">
    <property type="entry name" value="RDRP_core"/>
</dbReference>
<evidence type="ECO:0000259" key="10">
    <source>
        <dbReference type="Pfam" id="PF05183"/>
    </source>
</evidence>
<feature type="compositionally biased region" description="Polar residues" evidence="9">
    <location>
        <begin position="10"/>
        <end position="31"/>
    </location>
</feature>
<comment type="caution">
    <text evidence="12">The sequence shown here is derived from an EMBL/GenBank/DDBJ whole genome shotgun (WGS) entry which is preliminary data.</text>
</comment>
<evidence type="ECO:0000256" key="6">
    <source>
        <dbReference type="ARBA" id="ARBA00023158"/>
    </source>
</evidence>
<sequence>MKRRGFPSHVSPSTSNHHQHANTSQNVGTSNDDWKTVQYKRGAHSNQGRRNYAKKTIEIKTEKKQTSFSIRCLTLNFGVWNKDPLQCGNCADLEFIAYEQKLKKKRIRLEINTYHRYLQIVIFQSDTQYFKLSFPFSGISREQCISFYHKNEKRYICIHSKLSPLLTDHSANASPLTSTPSKPISNRNISRICANSSPIFYKVGKAFCFLMELDKQDQGFSEVIPRIYDCHKQLSTFLKQSTSELRLSAGRTGLITDQESKDVCLMKKILITPTKVYYLLPELDTTNRVIRHFWENRDSFFRVAFLDDDMAKLYSAKFKNLDSRLQKFLDKGLSMFGYDLKFLGFSAAQLRSASTWFYLQKSSKPTTKDIREYMGDFSEIKNVAKHAARVGQCFSATYPSFEVSDDEYLVIEDITAEKYIFSDGVGKISEEFANKIHEIRKSTEVRPSAFQIRFAGFKGVVSVDPTLTKHQMVLRKSQLKFPSQQKILEIVQEAKRNMGYLNRQFITILSALGIRDEIFLKYQRDMLNRIKVVNENPKEAHALVSLSHSHLKSYICTCLRNGISTKEPFLQQLLYCFRHRAIKELETKSKIYVQKSACLVGIMDEYGILKENEIFVNLSPSYGNPEYGVVKGTCIVSKNPCFHPGDIRKVEAVDYPELQHLHDVLVFPQKGERPISSMISGSDLDGDVFFISWEPDLIFPMENQTPMSFEKEEEPQRENNVTETDIINFLMEYFTRDNLGIIANLHLAQSDLQEKSIFSDICLRLCELHSIAVDSAKTGKFADIDSKVSISAYPHFMQHVTKKAYKSKKILGRLYDDLKEKIKEKDFFKRELNNSNVYDPDFCFEGFEMFVDKVLGLYNEYEFLITSDMKKFGVETEAELVSGWITGQVKTYGSKQRDVEEGISRNMVYYWKHFRKKFDKMVTEASSDPNAKYKIASAWYFVAYKKSDSRLLSFAWINFMELVEIFNLKKQAKSTAEFEHWEDSDDEDLGEYGDDVLDDMFSDAGLDDFNSDVTDCISDVGDFSQLCSSSDSEWGDPSSPEFYN</sequence>
<comment type="similarity">
    <text evidence="1 8">Belongs to the RdRP family.</text>
</comment>
<dbReference type="AlphaFoldDB" id="A0AA88GGQ4"/>
<feature type="domain" description="RDRP C-terminal head" evidence="11">
    <location>
        <begin position="838"/>
        <end position="973"/>
    </location>
</feature>
<proteinExistence type="inferred from homology"/>
<keyword evidence="5 8" id="KW-0694">RNA-binding</keyword>
<evidence type="ECO:0000256" key="7">
    <source>
        <dbReference type="ARBA" id="ARBA00048744"/>
    </source>
</evidence>
<dbReference type="PANTHER" id="PTHR23079">
    <property type="entry name" value="RNA-DEPENDENT RNA POLYMERASE"/>
    <property type="match status" value="1"/>
</dbReference>
<evidence type="ECO:0000256" key="9">
    <source>
        <dbReference type="SAM" id="MobiDB-lite"/>
    </source>
</evidence>
<evidence type="ECO:0000313" key="13">
    <source>
        <dbReference type="Proteomes" id="UP000816034"/>
    </source>
</evidence>
<organism evidence="12 13">
    <name type="scientific">Naegleria lovaniensis</name>
    <name type="common">Amoeba</name>
    <dbReference type="NCBI Taxonomy" id="51637"/>
    <lineage>
        <taxon>Eukaryota</taxon>
        <taxon>Discoba</taxon>
        <taxon>Heterolobosea</taxon>
        <taxon>Tetramitia</taxon>
        <taxon>Eutetramitia</taxon>
        <taxon>Vahlkampfiidae</taxon>
        <taxon>Naegleria</taxon>
    </lineage>
</organism>
<keyword evidence="2 8" id="KW-0696">RNA-directed RNA polymerase</keyword>
<dbReference type="GeneID" id="68100196"/>
<evidence type="ECO:0000256" key="3">
    <source>
        <dbReference type="ARBA" id="ARBA00022679"/>
    </source>
</evidence>
<name>A0AA88GGQ4_NAELO</name>
<keyword evidence="6" id="KW-0943">RNA-mediated gene silencing</keyword>
<evidence type="ECO:0000256" key="1">
    <source>
        <dbReference type="ARBA" id="ARBA00005762"/>
    </source>
</evidence>
<dbReference type="GO" id="GO:0003723">
    <property type="term" value="F:RNA binding"/>
    <property type="evidence" value="ECO:0007669"/>
    <property type="project" value="UniProtKB-KW"/>
</dbReference>
<evidence type="ECO:0000256" key="8">
    <source>
        <dbReference type="RuleBase" id="RU363098"/>
    </source>
</evidence>
<keyword evidence="13" id="KW-1185">Reference proteome</keyword>
<evidence type="ECO:0000256" key="5">
    <source>
        <dbReference type="ARBA" id="ARBA00022884"/>
    </source>
</evidence>
<dbReference type="RefSeq" id="XP_044546366.1">
    <property type="nucleotide sequence ID" value="XM_044697741.1"/>
</dbReference>
<dbReference type="InterPro" id="IPR058752">
    <property type="entry name" value="RDRP_C_head"/>
</dbReference>
<dbReference type="InterPro" id="IPR007855">
    <property type="entry name" value="RDRP"/>
</dbReference>
<dbReference type="GO" id="GO:0030422">
    <property type="term" value="P:siRNA processing"/>
    <property type="evidence" value="ECO:0007669"/>
    <property type="project" value="TreeGrafter"/>
</dbReference>
<dbReference type="GO" id="GO:0003968">
    <property type="term" value="F:RNA-directed RNA polymerase activity"/>
    <property type="evidence" value="ECO:0007669"/>
    <property type="project" value="UniProtKB-KW"/>
</dbReference>
<evidence type="ECO:0000259" key="11">
    <source>
        <dbReference type="Pfam" id="PF26253"/>
    </source>
</evidence>
<evidence type="ECO:0000256" key="2">
    <source>
        <dbReference type="ARBA" id="ARBA00022484"/>
    </source>
</evidence>
<evidence type="ECO:0000256" key="4">
    <source>
        <dbReference type="ARBA" id="ARBA00022695"/>
    </source>
</evidence>